<keyword evidence="11 16" id="KW-0472">Membrane</keyword>
<dbReference type="InterPro" id="IPR001757">
    <property type="entry name" value="P_typ_ATPase"/>
</dbReference>
<feature type="transmembrane region" description="Helical" evidence="16">
    <location>
        <begin position="419"/>
        <end position="440"/>
    </location>
</feature>
<evidence type="ECO:0000256" key="17">
    <source>
        <dbReference type="SAM" id="MobiDB-lite"/>
    </source>
</evidence>
<dbReference type="GO" id="GO:0140326">
    <property type="term" value="F:ATPase-coupled intramembrane lipid transporter activity"/>
    <property type="evidence" value="ECO:0007669"/>
    <property type="project" value="UniProtKB-EC"/>
</dbReference>
<evidence type="ECO:0000256" key="2">
    <source>
        <dbReference type="ARBA" id="ARBA00004308"/>
    </source>
</evidence>
<dbReference type="Pfam" id="PF16212">
    <property type="entry name" value="PhoLip_ATPase_C"/>
    <property type="match status" value="1"/>
</dbReference>
<proteinExistence type="inferred from homology"/>
<feature type="compositionally biased region" description="Pro residues" evidence="17">
    <location>
        <begin position="22"/>
        <end position="34"/>
    </location>
</feature>
<feature type="binding site" evidence="14">
    <location>
        <position position="908"/>
    </location>
    <ligand>
        <name>ATP</name>
        <dbReference type="ChEBI" id="CHEBI:30616"/>
    </ligand>
</feature>
<dbReference type="InterPro" id="IPR006539">
    <property type="entry name" value="P-type_ATPase_IV"/>
</dbReference>
<feature type="transmembrane region" description="Helical" evidence="16">
    <location>
        <begin position="1112"/>
        <end position="1135"/>
    </location>
</feature>
<dbReference type="GO" id="GO:0045332">
    <property type="term" value="P:phospholipid translocation"/>
    <property type="evidence" value="ECO:0007669"/>
    <property type="project" value="TreeGrafter"/>
</dbReference>
<organism evidence="21 22">
    <name type="scientific">Ananas comosus</name>
    <name type="common">Pineapple</name>
    <name type="synonym">Ananas ananas</name>
    <dbReference type="NCBI Taxonomy" id="4615"/>
    <lineage>
        <taxon>Eukaryota</taxon>
        <taxon>Viridiplantae</taxon>
        <taxon>Streptophyta</taxon>
        <taxon>Embryophyta</taxon>
        <taxon>Tracheophyta</taxon>
        <taxon>Spermatophyta</taxon>
        <taxon>Magnoliopsida</taxon>
        <taxon>Liliopsida</taxon>
        <taxon>Poales</taxon>
        <taxon>Bromeliaceae</taxon>
        <taxon>Bromelioideae</taxon>
        <taxon>Ananas</taxon>
    </lineage>
</organism>
<sequence length="1204" mass="133606">MATHRPLLAPSPPLLSPKDPPDPQGPKLPDPIPSPLSQSYSRRTGSSRSRSSDKTAPDPLGELRSGSILDRPGSRHVGRAPTKRSGSERAGSQRELADEEARFVYINDPARTNQPVRFPDNSIRTAKYSVLSFLPRNLFEQFHRVAYVYFLILAGLNQVPQLGVFSPVASVLPLAFVLGVTAVKDAYEDWRRHRSDRAENARIAHVFSDGEFAPKPWREVQVGELVRVAANETLPCDMVVLSTSDPTGVAYVQTINLDGESNLKTRYARQETQAVAPHAMAGTIRCERPNRNIYGFHANLDLGGKKVSLGPSNIILRGCELKNTAWALGVAVYTGKDTKVMLNSSGAPSKRSRLEAHMNRETILLAVALAALCTIVSALAGAWLHTHRDELDDMPFYRKRDFSGREPDNYEWYGIGWEIAFTFMSAVIQFQVLIPIALYISMELVRVGQAYFMIQDKDMFDESTNSRLQCRALNINEDLGQIKYVFSDKTGTLTENKMEFRCASVQGVDYSSGGGGGGSDEYGGAAYNGPSEIVNDKILRPKMTVATDPELRNLLRAGTGYKARRACDFFLALATCNTIVPIEVDTSDPSVKLIDYQGESPDEQALVYAAAAYGFVLIERTSGHIIIDIFGERQRFDVLGLHEFDSDRKRMSVIIGCPDKTVKLFVKGADSSMFGVINRSISSDVIHATKTHLHNYSSLGLRTLVVGVRELNQKDFEEWQLAYERASTALVGRGGLLKAVAASIETNLEILGASGIEDRLQQGVPEAIESLRQAGIKVWVLTGDKQETAISIGYSCRLLTGEMTQIVINSYSRESCRKSLEEAIAMCSKLRTISPSAPNDRVALALIIDGNSLVYILETDLEEELFKVATMCDVVLCCRVAPLQKAGIVALIKNRTDDMTLAIGDGANDVSMIQMADVGIGISGQEGRQAVMASDFAMGQFRFLVPLLLVHGHWNYQRMAYMILYNFYRNAVFVFVLFWYVLYTAFTLTTAITEWSSVLYSVIYTAVPTIVVGILDKDLSRRTLLKYPQLYGSGQREEKYNLKLFILIMMDTVWQSLAIYFIPFLAYRHSEIDGSSLGDLWILAVVILVNIHLALDVIRWNWITHASIWGSIVATVICVMVIDSLVILPGFWAIYHVLGTGSFWLCLLAIIVVGMIPHFAAKAVTEHFMPSDIQIARELEKFHNSDGANRSEIPLRTLMQQQQP</sequence>
<evidence type="ECO:0000256" key="11">
    <source>
        <dbReference type="ARBA" id="ARBA00023136"/>
    </source>
</evidence>
<feature type="compositionally biased region" description="Low complexity" evidence="17">
    <location>
        <begin position="37"/>
        <end position="49"/>
    </location>
</feature>
<evidence type="ECO:0000256" key="12">
    <source>
        <dbReference type="ARBA" id="ARBA00034036"/>
    </source>
</evidence>
<feature type="binding site" evidence="14">
    <location>
        <position position="603"/>
    </location>
    <ligand>
        <name>ATP</name>
        <dbReference type="ChEBI" id="CHEBI:30616"/>
    </ligand>
</feature>
<protein>
    <recommendedName>
        <fullName evidence="16">Phospholipid-transporting ATPase</fullName>
        <ecNumber evidence="16">7.6.2.1</ecNumber>
    </recommendedName>
</protein>
<feature type="binding site" evidence="14">
    <location>
        <position position="784"/>
    </location>
    <ligand>
        <name>ATP</name>
        <dbReference type="ChEBI" id="CHEBI:30616"/>
    </ligand>
</feature>
<name>A0A6P5GJ42_ANACO</name>
<dbReference type="InterPro" id="IPR036412">
    <property type="entry name" value="HAD-like_sf"/>
</dbReference>
<dbReference type="NCBIfam" id="TIGR01494">
    <property type="entry name" value="ATPase_P-type"/>
    <property type="match status" value="1"/>
</dbReference>
<keyword evidence="5 15" id="KW-0479">Metal-binding</keyword>
<comment type="similarity">
    <text evidence="3 16">Belongs to the cation transport ATPase (P-type) (TC 3.A.3) family. Type IV subfamily.</text>
</comment>
<evidence type="ECO:0000256" key="14">
    <source>
        <dbReference type="PIRSR" id="PIRSR606539-2"/>
    </source>
</evidence>
<keyword evidence="4 16" id="KW-0812">Transmembrane</keyword>
<accession>A0A6P5GJ42</accession>
<dbReference type="Proteomes" id="UP000515123">
    <property type="component" value="Linkage group 18"/>
</dbReference>
<feature type="domain" description="P-type ATPase N-terminal" evidence="19">
    <location>
        <begin position="104"/>
        <end position="170"/>
    </location>
</feature>
<dbReference type="SUPFAM" id="SSF81653">
    <property type="entry name" value="Calcium ATPase, transduction domain A"/>
    <property type="match status" value="1"/>
</dbReference>
<gene>
    <name evidence="22" type="primary">LOC109724311</name>
</gene>
<feature type="transmembrane region" description="Helical" evidence="16">
    <location>
        <begin position="1141"/>
        <end position="1161"/>
    </location>
</feature>
<reference evidence="22" key="2">
    <citation type="submission" date="2025-08" db="UniProtKB">
        <authorList>
            <consortium name="RefSeq"/>
        </authorList>
    </citation>
    <scope>IDENTIFICATION</scope>
    <source>
        <tissue evidence="22">Leaf</tissue>
    </source>
</reference>
<evidence type="ECO:0000256" key="1">
    <source>
        <dbReference type="ARBA" id="ARBA00004141"/>
    </source>
</evidence>
<feature type="transmembrane region" description="Helical" evidence="16">
    <location>
        <begin position="967"/>
        <end position="986"/>
    </location>
</feature>
<feature type="binding site" evidence="14">
    <location>
        <position position="782"/>
    </location>
    <ligand>
        <name>ATP</name>
        <dbReference type="ChEBI" id="CHEBI:30616"/>
    </ligand>
</feature>
<dbReference type="InterPro" id="IPR032631">
    <property type="entry name" value="P-type_ATPase_N"/>
</dbReference>
<dbReference type="SFLD" id="SFLDS00003">
    <property type="entry name" value="Haloacid_Dehalogenase"/>
    <property type="match status" value="1"/>
</dbReference>
<feature type="compositionally biased region" description="Basic and acidic residues" evidence="17">
    <location>
        <begin position="85"/>
        <end position="96"/>
    </location>
</feature>
<dbReference type="CDD" id="cd02073">
    <property type="entry name" value="P-type_ATPase_APLT_Dnf-like"/>
    <property type="match status" value="1"/>
</dbReference>
<evidence type="ECO:0000256" key="15">
    <source>
        <dbReference type="PIRSR" id="PIRSR606539-3"/>
    </source>
</evidence>
<dbReference type="Pfam" id="PF00122">
    <property type="entry name" value="E1-E2_ATPase"/>
    <property type="match status" value="1"/>
</dbReference>
<dbReference type="GO" id="GO:0005886">
    <property type="term" value="C:plasma membrane"/>
    <property type="evidence" value="ECO:0007669"/>
    <property type="project" value="TreeGrafter"/>
</dbReference>
<feature type="binding site" evidence="15">
    <location>
        <position position="488"/>
    </location>
    <ligand>
        <name>Mg(2+)</name>
        <dbReference type="ChEBI" id="CHEBI:18420"/>
    </ligand>
</feature>
<evidence type="ECO:0000256" key="4">
    <source>
        <dbReference type="ARBA" id="ARBA00022692"/>
    </source>
</evidence>
<feature type="binding site" evidence="14">
    <location>
        <position position="488"/>
    </location>
    <ligand>
        <name>ATP</name>
        <dbReference type="ChEBI" id="CHEBI:30616"/>
    </ligand>
</feature>
<evidence type="ECO:0000256" key="6">
    <source>
        <dbReference type="ARBA" id="ARBA00022741"/>
    </source>
</evidence>
<dbReference type="EC" id="7.6.2.1" evidence="16"/>
<feature type="binding site" evidence="15">
    <location>
        <position position="490"/>
    </location>
    <ligand>
        <name>Mg(2+)</name>
        <dbReference type="ChEBI" id="CHEBI:18420"/>
    </ligand>
</feature>
<evidence type="ECO:0000256" key="13">
    <source>
        <dbReference type="PIRSR" id="PIRSR606539-1"/>
    </source>
</evidence>
<feature type="binding site" evidence="14">
    <location>
        <position position="667"/>
    </location>
    <ligand>
        <name>ATP</name>
        <dbReference type="ChEBI" id="CHEBI:30616"/>
    </ligand>
</feature>
<keyword evidence="21" id="KW-1185">Reference proteome</keyword>
<dbReference type="OrthoDB" id="377733at2759"/>
<evidence type="ECO:0000313" key="22">
    <source>
        <dbReference type="RefSeq" id="XP_020108681.1"/>
    </source>
</evidence>
<dbReference type="InterPro" id="IPR018303">
    <property type="entry name" value="ATPase_P-typ_P_site"/>
</dbReference>
<feature type="binding site" evidence="14">
    <location>
        <position position="644"/>
    </location>
    <ligand>
        <name>ATP</name>
        <dbReference type="ChEBI" id="CHEBI:30616"/>
    </ligand>
</feature>
<dbReference type="GO" id="GO:0016887">
    <property type="term" value="F:ATP hydrolysis activity"/>
    <property type="evidence" value="ECO:0007669"/>
    <property type="project" value="InterPro"/>
</dbReference>
<dbReference type="SFLD" id="SFLDG00002">
    <property type="entry name" value="C1.7:_P-type_atpase_like"/>
    <property type="match status" value="1"/>
</dbReference>
<dbReference type="RefSeq" id="XP_020108681.1">
    <property type="nucleotide sequence ID" value="XM_020253092.1"/>
</dbReference>
<dbReference type="SUPFAM" id="SSF81660">
    <property type="entry name" value="Metal cation-transporting ATPase, ATP-binding domain N"/>
    <property type="match status" value="1"/>
</dbReference>
<evidence type="ECO:0000313" key="21">
    <source>
        <dbReference type="Proteomes" id="UP000515123"/>
    </source>
</evidence>
<dbReference type="Gene3D" id="3.40.50.1000">
    <property type="entry name" value="HAD superfamily/HAD-like"/>
    <property type="match status" value="1"/>
</dbReference>
<evidence type="ECO:0000256" key="9">
    <source>
        <dbReference type="ARBA" id="ARBA00022967"/>
    </source>
</evidence>
<feature type="active site" description="4-aspartylphosphate intermediate" evidence="13">
    <location>
        <position position="488"/>
    </location>
</feature>
<feature type="domain" description="P-type ATPase A" evidence="18">
    <location>
        <begin position="201"/>
        <end position="266"/>
    </location>
</feature>
<dbReference type="FunFam" id="2.70.150.10:FF:000054">
    <property type="entry name" value="Phospholipid-transporting ATPase"/>
    <property type="match status" value="1"/>
</dbReference>
<feature type="transmembrane region" description="Helical" evidence="16">
    <location>
        <begin position="1080"/>
        <end position="1100"/>
    </location>
</feature>
<dbReference type="InterPro" id="IPR044492">
    <property type="entry name" value="P_typ_ATPase_HD_dom"/>
</dbReference>
<dbReference type="Pfam" id="PF16209">
    <property type="entry name" value="PhoLip_ATPase_N"/>
    <property type="match status" value="1"/>
</dbReference>
<reference evidence="21" key="1">
    <citation type="journal article" date="2015" name="Nat. Genet.">
        <title>The pineapple genome and the evolution of CAM photosynthesis.</title>
        <authorList>
            <person name="Ming R."/>
            <person name="VanBuren R."/>
            <person name="Wai C.M."/>
            <person name="Tang H."/>
            <person name="Schatz M.C."/>
            <person name="Bowers J.E."/>
            <person name="Lyons E."/>
            <person name="Wang M.L."/>
            <person name="Chen J."/>
            <person name="Biggers E."/>
            <person name="Zhang J."/>
            <person name="Huang L."/>
            <person name="Zhang L."/>
            <person name="Miao W."/>
            <person name="Zhang J."/>
            <person name="Ye Z."/>
            <person name="Miao C."/>
            <person name="Lin Z."/>
            <person name="Wang H."/>
            <person name="Zhou H."/>
            <person name="Yim W.C."/>
            <person name="Priest H.D."/>
            <person name="Zheng C."/>
            <person name="Woodhouse M."/>
            <person name="Edger P.P."/>
            <person name="Guyot R."/>
            <person name="Guo H.B."/>
            <person name="Guo H."/>
            <person name="Zheng G."/>
            <person name="Singh R."/>
            <person name="Sharma A."/>
            <person name="Min X."/>
            <person name="Zheng Y."/>
            <person name="Lee H."/>
            <person name="Gurtowski J."/>
            <person name="Sedlazeck F.J."/>
            <person name="Harkess A."/>
            <person name="McKain M.R."/>
            <person name="Liao Z."/>
            <person name="Fang J."/>
            <person name="Liu J."/>
            <person name="Zhang X."/>
            <person name="Zhang Q."/>
            <person name="Hu W."/>
            <person name="Qin Y."/>
            <person name="Wang K."/>
            <person name="Chen L.Y."/>
            <person name="Shirley N."/>
            <person name="Lin Y.R."/>
            <person name="Liu L.Y."/>
            <person name="Hernandez A.G."/>
            <person name="Wright C.L."/>
            <person name="Bulone V."/>
            <person name="Tuskan G.A."/>
            <person name="Heath K."/>
            <person name="Zee F."/>
            <person name="Moore P.H."/>
            <person name="Sunkar R."/>
            <person name="Leebens-Mack J.H."/>
            <person name="Mockler T."/>
            <person name="Bennetzen J.L."/>
            <person name="Freeling M."/>
            <person name="Sankoff D."/>
            <person name="Paterson A.H."/>
            <person name="Zhu X."/>
            <person name="Yang X."/>
            <person name="Smith J.A."/>
            <person name="Cushman J.C."/>
            <person name="Paull R.E."/>
            <person name="Yu Q."/>
        </authorList>
    </citation>
    <scope>NUCLEOTIDE SEQUENCE [LARGE SCALE GENOMIC DNA]</scope>
    <source>
        <strain evidence="21">cv. F153</strain>
    </source>
</reference>
<comment type="cofactor">
    <cofactor evidence="15">
        <name>Mg(2+)</name>
        <dbReference type="ChEBI" id="CHEBI:18420"/>
    </cofactor>
</comment>
<dbReference type="PROSITE" id="PS00154">
    <property type="entry name" value="ATPASE_E1_E2"/>
    <property type="match status" value="1"/>
</dbReference>
<dbReference type="Gene3D" id="2.70.150.10">
    <property type="entry name" value="Calcium-transporting ATPase, cytoplasmic transduction domain A"/>
    <property type="match status" value="1"/>
</dbReference>
<dbReference type="PANTHER" id="PTHR24092">
    <property type="entry name" value="PROBABLE PHOSPHOLIPID-TRANSPORTING ATPASE"/>
    <property type="match status" value="1"/>
</dbReference>
<dbReference type="PANTHER" id="PTHR24092:SF91">
    <property type="entry name" value="PHOSPHOLIPID-TRANSPORTING ATPASE 1"/>
    <property type="match status" value="1"/>
</dbReference>
<dbReference type="FunFam" id="3.40.50.1000:FF:000221">
    <property type="entry name" value="Phospholipid-transporting ATPase"/>
    <property type="match status" value="1"/>
</dbReference>
<dbReference type="SUPFAM" id="SSF81665">
    <property type="entry name" value="Calcium ATPase, transmembrane domain M"/>
    <property type="match status" value="1"/>
</dbReference>
<feature type="binding site" evidence="14">
    <location>
        <position position="490"/>
    </location>
    <ligand>
        <name>ATP</name>
        <dbReference type="ChEBI" id="CHEBI:30616"/>
    </ligand>
</feature>
<evidence type="ECO:0000256" key="16">
    <source>
        <dbReference type="RuleBase" id="RU362033"/>
    </source>
</evidence>
<feature type="transmembrane region" description="Helical" evidence="16">
    <location>
        <begin position="998"/>
        <end position="1015"/>
    </location>
</feature>
<comment type="subcellular location">
    <subcellularLocation>
        <location evidence="2">Endomembrane system</location>
    </subcellularLocation>
    <subcellularLocation>
        <location evidence="1 16">Membrane</location>
        <topology evidence="1 16">Multi-pass membrane protein</topology>
    </subcellularLocation>
</comment>
<dbReference type="GO" id="GO:0000287">
    <property type="term" value="F:magnesium ion binding"/>
    <property type="evidence" value="ECO:0007669"/>
    <property type="project" value="UniProtKB-UniRule"/>
</dbReference>
<dbReference type="PRINTS" id="PR00121">
    <property type="entry name" value="NAKATPASE"/>
</dbReference>
<feature type="binding site" evidence="14">
    <location>
        <position position="885"/>
    </location>
    <ligand>
        <name>ATP</name>
        <dbReference type="ChEBI" id="CHEBI:30616"/>
    </ligand>
</feature>
<dbReference type="GeneID" id="109724311"/>
<evidence type="ECO:0000259" key="19">
    <source>
        <dbReference type="Pfam" id="PF16209"/>
    </source>
</evidence>
<dbReference type="InterPro" id="IPR008250">
    <property type="entry name" value="ATPase_P-typ_transduc_dom_A_sf"/>
</dbReference>
<dbReference type="InterPro" id="IPR023299">
    <property type="entry name" value="ATPase_P-typ_cyto_dom_N"/>
</dbReference>
<dbReference type="NCBIfam" id="TIGR01652">
    <property type="entry name" value="ATPase-Plipid"/>
    <property type="match status" value="1"/>
</dbReference>
<dbReference type="InterPro" id="IPR059000">
    <property type="entry name" value="ATPase_P-type_domA"/>
</dbReference>
<keyword evidence="6 14" id="KW-0547">Nucleotide-binding</keyword>
<evidence type="ECO:0000256" key="3">
    <source>
        <dbReference type="ARBA" id="ARBA00008109"/>
    </source>
</evidence>
<feature type="binding site" evidence="14">
    <location>
        <position position="702"/>
    </location>
    <ligand>
        <name>ATP</name>
        <dbReference type="ChEBI" id="CHEBI:30616"/>
    </ligand>
</feature>
<feature type="domain" description="P-type ATPase C-terminal" evidence="20">
    <location>
        <begin position="931"/>
        <end position="1171"/>
    </location>
</feature>
<evidence type="ECO:0000256" key="10">
    <source>
        <dbReference type="ARBA" id="ARBA00022989"/>
    </source>
</evidence>
<feature type="transmembrane region" description="Helical" evidence="16">
    <location>
        <begin position="1044"/>
        <end position="1068"/>
    </location>
</feature>
<evidence type="ECO:0000256" key="7">
    <source>
        <dbReference type="ARBA" id="ARBA00022840"/>
    </source>
</evidence>
<dbReference type="FunFam" id="3.40.1110.10:FF:000025">
    <property type="entry name" value="Phospholipid-transporting ATPase"/>
    <property type="match status" value="1"/>
</dbReference>
<dbReference type="InterPro" id="IPR023214">
    <property type="entry name" value="HAD_sf"/>
</dbReference>
<feature type="binding site" evidence="14">
    <location>
        <position position="879"/>
    </location>
    <ligand>
        <name>ATP</name>
        <dbReference type="ChEBI" id="CHEBI:30616"/>
    </ligand>
</feature>
<dbReference type="PRINTS" id="PR00119">
    <property type="entry name" value="CATATPASE"/>
</dbReference>
<dbReference type="AlphaFoldDB" id="A0A6P5GJ42"/>
<feature type="binding site" evidence="14">
    <location>
        <position position="909"/>
    </location>
    <ligand>
        <name>ATP</name>
        <dbReference type="ChEBI" id="CHEBI:30616"/>
    </ligand>
</feature>
<comment type="catalytic activity">
    <reaction evidence="12 16">
        <text>ATP + H2O + phospholipidSide 1 = ADP + phosphate + phospholipidSide 2.</text>
        <dbReference type="EC" id="7.6.2.1"/>
    </reaction>
</comment>
<keyword evidence="9 16" id="KW-1278">Translocase</keyword>
<feature type="transmembrane region" description="Helical" evidence="16">
    <location>
        <begin position="363"/>
        <end position="384"/>
    </location>
</feature>
<feature type="region of interest" description="Disordered" evidence="17">
    <location>
        <begin position="1"/>
        <end position="96"/>
    </location>
</feature>
<dbReference type="Pfam" id="PF13246">
    <property type="entry name" value="Cation_ATPase"/>
    <property type="match status" value="1"/>
</dbReference>
<feature type="binding site" evidence="14">
    <location>
        <position position="783"/>
    </location>
    <ligand>
        <name>ATP</name>
        <dbReference type="ChEBI" id="CHEBI:30616"/>
    </ligand>
</feature>
<evidence type="ECO:0000256" key="5">
    <source>
        <dbReference type="ARBA" id="ARBA00022723"/>
    </source>
</evidence>
<dbReference type="InterPro" id="IPR023298">
    <property type="entry name" value="ATPase_P-typ_TM_dom_sf"/>
</dbReference>
<feature type="binding site" evidence="15">
    <location>
        <position position="905"/>
    </location>
    <ligand>
        <name>Mg(2+)</name>
        <dbReference type="ChEBI" id="CHEBI:18420"/>
    </ligand>
</feature>
<dbReference type="GO" id="GO:0005524">
    <property type="term" value="F:ATP binding"/>
    <property type="evidence" value="ECO:0007669"/>
    <property type="project" value="UniProtKB-UniRule"/>
</dbReference>
<feature type="transmembrane region" description="Helical" evidence="16">
    <location>
        <begin position="165"/>
        <end position="187"/>
    </location>
</feature>
<dbReference type="InterPro" id="IPR032630">
    <property type="entry name" value="P_typ_ATPase_c"/>
</dbReference>
<keyword evidence="8 15" id="KW-0460">Magnesium</keyword>
<dbReference type="Gene3D" id="3.40.1110.10">
    <property type="entry name" value="Calcium-transporting ATPase, cytoplasmic domain N"/>
    <property type="match status" value="1"/>
</dbReference>
<evidence type="ECO:0000256" key="8">
    <source>
        <dbReference type="ARBA" id="ARBA00022842"/>
    </source>
</evidence>
<dbReference type="SFLD" id="SFLDF00027">
    <property type="entry name" value="p-type_atpase"/>
    <property type="match status" value="1"/>
</dbReference>
<feature type="binding site" evidence="14">
    <location>
        <position position="489"/>
    </location>
    <ligand>
        <name>ATP</name>
        <dbReference type="ChEBI" id="CHEBI:30616"/>
    </ligand>
</feature>
<evidence type="ECO:0000259" key="20">
    <source>
        <dbReference type="Pfam" id="PF16212"/>
    </source>
</evidence>
<keyword evidence="7 14" id="KW-0067">ATP-binding</keyword>
<evidence type="ECO:0000259" key="18">
    <source>
        <dbReference type="Pfam" id="PF00122"/>
    </source>
</evidence>
<keyword evidence="10 16" id="KW-1133">Transmembrane helix</keyword>
<feature type="binding site" evidence="15">
    <location>
        <position position="909"/>
    </location>
    <ligand>
        <name>Mg(2+)</name>
        <dbReference type="ChEBI" id="CHEBI:18420"/>
    </ligand>
</feature>
<dbReference type="SUPFAM" id="SSF56784">
    <property type="entry name" value="HAD-like"/>
    <property type="match status" value="1"/>
</dbReference>